<keyword evidence="6 10" id="KW-0443">Lipid metabolism</keyword>
<dbReference type="InterPro" id="IPR001736">
    <property type="entry name" value="PLipase_D/transphosphatidylase"/>
</dbReference>
<evidence type="ECO:0000256" key="3">
    <source>
        <dbReference type="ARBA" id="ARBA00022516"/>
    </source>
</evidence>
<comment type="pathway">
    <text evidence="1 10">Phospholipid metabolism; phosphatidylglycerol biosynthesis; phosphatidylglycerol from CDP-diacylglycerol: step 1/2.</text>
</comment>
<keyword evidence="7 10" id="KW-0594">Phospholipid biosynthesis</keyword>
<evidence type="ECO:0000313" key="13">
    <source>
        <dbReference type="Proteomes" id="UP000827549"/>
    </source>
</evidence>
<evidence type="ECO:0000256" key="8">
    <source>
        <dbReference type="ARBA" id="ARBA00023264"/>
    </source>
</evidence>
<dbReference type="InterPro" id="IPR016270">
    <property type="entry name" value="PGS1"/>
</dbReference>
<evidence type="ECO:0000256" key="6">
    <source>
        <dbReference type="ARBA" id="ARBA00023098"/>
    </source>
</evidence>
<dbReference type="GeneID" id="87803623"/>
<feature type="domain" description="PLD phosphodiesterase" evidence="11">
    <location>
        <begin position="199"/>
        <end position="220"/>
    </location>
</feature>
<comment type="function">
    <text evidence="10">Functions in the biosynthesis of the anionic phospholipids phosphatidylglycerol and cardiolipin.</text>
</comment>
<dbReference type="PANTHER" id="PTHR12586">
    <property type="entry name" value="CDP-DIACYLGLYCEROL--SERINE O-PHOSPHATIDYLTRANSFERASE"/>
    <property type="match status" value="1"/>
</dbReference>
<evidence type="ECO:0000256" key="4">
    <source>
        <dbReference type="ARBA" id="ARBA00022679"/>
    </source>
</evidence>
<dbReference type="CDD" id="cd09135">
    <property type="entry name" value="PLDc_PGS1_euk_1"/>
    <property type="match status" value="1"/>
</dbReference>
<name>A0AAF0Y090_9TREE</name>
<evidence type="ECO:0000256" key="7">
    <source>
        <dbReference type="ARBA" id="ARBA00023209"/>
    </source>
</evidence>
<evidence type="ECO:0000256" key="2">
    <source>
        <dbReference type="ARBA" id="ARBA00010682"/>
    </source>
</evidence>
<dbReference type="EMBL" id="CP086714">
    <property type="protein sequence ID" value="WOO76742.1"/>
    <property type="molecule type" value="Genomic_DNA"/>
</dbReference>
<keyword evidence="8 10" id="KW-1208">Phospholipid metabolism</keyword>
<dbReference type="GO" id="GO:0005739">
    <property type="term" value="C:mitochondrion"/>
    <property type="evidence" value="ECO:0007669"/>
    <property type="project" value="UniProtKB-SubCell"/>
</dbReference>
<keyword evidence="10" id="KW-0547">Nucleotide-binding</keyword>
<dbReference type="GO" id="GO:0008444">
    <property type="term" value="F:CDP-diacylglycerol-glycerol-3-phosphate 3-phosphatidyltransferase activity"/>
    <property type="evidence" value="ECO:0007669"/>
    <property type="project" value="UniProtKB-EC"/>
</dbReference>
<dbReference type="RefSeq" id="XP_062622774.1">
    <property type="nucleotide sequence ID" value="XM_062766790.1"/>
</dbReference>
<dbReference type="PROSITE" id="PS50035">
    <property type="entry name" value="PLD"/>
    <property type="match status" value="1"/>
</dbReference>
<keyword evidence="4 10" id="KW-0808">Transferase</keyword>
<accession>A0AAF0Y090</accession>
<dbReference type="CDD" id="cd09137">
    <property type="entry name" value="PLDc_PGS1_euk_2"/>
    <property type="match status" value="1"/>
</dbReference>
<proteinExistence type="inferred from homology"/>
<keyword evidence="10" id="KW-0496">Mitochondrion</keyword>
<comment type="similarity">
    <text evidence="2 10">Belongs to the CDP-alcohol phosphatidyltransferase class-II family.</text>
</comment>
<keyword evidence="10" id="KW-0067">ATP-binding</keyword>
<keyword evidence="13" id="KW-1185">Reference proteome</keyword>
<evidence type="ECO:0000256" key="10">
    <source>
        <dbReference type="RuleBase" id="RU365024"/>
    </source>
</evidence>
<dbReference type="Gene3D" id="3.30.870.10">
    <property type="entry name" value="Endonuclease Chain A"/>
    <property type="match status" value="2"/>
</dbReference>
<dbReference type="PIRSF" id="PIRSF000850">
    <property type="entry name" value="Phospholipase_D_PSS"/>
    <property type="match status" value="1"/>
</dbReference>
<evidence type="ECO:0000259" key="11">
    <source>
        <dbReference type="PROSITE" id="PS50035"/>
    </source>
</evidence>
<dbReference type="GO" id="GO:0032049">
    <property type="term" value="P:cardiolipin biosynthetic process"/>
    <property type="evidence" value="ECO:0007669"/>
    <property type="project" value="InterPro"/>
</dbReference>
<dbReference type="GO" id="GO:0005524">
    <property type="term" value="F:ATP binding"/>
    <property type="evidence" value="ECO:0007669"/>
    <property type="project" value="UniProtKB-KW"/>
</dbReference>
<reference evidence="12" key="1">
    <citation type="submission" date="2023-10" db="EMBL/GenBank/DDBJ databases">
        <authorList>
            <person name="Noh H."/>
        </authorList>
    </citation>
    <scope>NUCLEOTIDE SEQUENCE</scope>
    <source>
        <strain evidence="12">DUCC4014</strain>
    </source>
</reference>
<sequence length="539" mass="59896">MPPRLHPIAGPSRRIVGASLARAAAPRLQRPWHSSSANLAPEDPSTLPPVIPHPHEAFSNLASTLSTAQPCFGMRGDEVEILETPTAFHDRLLDMVKKAKKRILISSLYIGVEEESLVDAVTTALQSKPHLRATFILDYNRATRLGRSPGPESTVHMLLPLLERFGDRVDVWLYRSPKLRGPLEKIVPPRYNEGWGTWHAKYYAVDDDVVLSGANLAASYFTNRQDRYIHIKNHPSLLSYLSSITRLISDYSYKVHPNVRPGTLGPHGVALEPGTAGALWRERSLEPRAWAPHARATISAFQQAWRASNSVRARDAREDGADTWFWPVIQAGVLGIREEESALGDVWHAIRMAGEGAVNVDLTSGYFGLYKAYKQAVIDSPAPVRIIAASPKSNGFYGSKGISRLIPEGYTLLESRFYDACASHGRLWDGEGKGVRLQEWERKGWTYHAKGMWLSPRAEDPFFTFIGSSNLSTRSLNLDTELSLLLATSSTGLREALGKEIGALREYAHDVDAETWKLEERRVSFMAKALVFLGVEGML</sequence>
<evidence type="ECO:0000256" key="9">
    <source>
        <dbReference type="ARBA" id="ARBA00048586"/>
    </source>
</evidence>
<dbReference type="Proteomes" id="UP000827549">
    <property type="component" value="Chromosome 1"/>
</dbReference>
<dbReference type="SUPFAM" id="SSF56024">
    <property type="entry name" value="Phospholipase D/nuclease"/>
    <property type="match status" value="2"/>
</dbReference>
<evidence type="ECO:0000256" key="1">
    <source>
        <dbReference type="ARBA" id="ARBA00005042"/>
    </source>
</evidence>
<dbReference type="SMART" id="SM00155">
    <property type="entry name" value="PLDc"/>
    <property type="match status" value="2"/>
</dbReference>
<dbReference type="EC" id="2.7.8.5" evidence="10"/>
<dbReference type="PANTHER" id="PTHR12586:SF1">
    <property type="entry name" value="CDP-DIACYLGLYCEROL--GLYCEROL-3-PHOSPHATE 3-PHOSPHATIDYLTRANSFERASE, MITOCHONDRIAL"/>
    <property type="match status" value="1"/>
</dbReference>
<protein>
    <recommendedName>
        <fullName evidence="10">CDP-diacylglycerol--glycerol-3-phosphate 3-phosphatidyltransferase</fullName>
        <ecNumber evidence="10">2.7.8.5</ecNumber>
    </recommendedName>
</protein>
<evidence type="ECO:0000313" key="12">
    <source>
        <dbReference type="EMBL" id="WOO76742.1"/>
    </source>
</evidence>
<organism evidence="12 13">
    <name type="scientific">Vanrija pseudolonga</name>
    <dbReference type="NCBI Taxonomy" id="143232"/>
    <lineage>
        <taxon>Eukaryota</taxon>
        <taxon>Fungi</taxon>
        <taxon>Dikarya</taxon>
        <taxon>Basidiomycota</taxon>
        <taxon>Agaricomycotina</taxon>
        <taxon>Tremellomycetes</taxon>
        <taxon>Trichosporonales</taxon>
        <taxon>Trichosporonaceae</taxon>
        <taxon>Vanrija</taxon>
    </lineage>
</organism>
<comment type="catalytic activity">
    <reaction evidence="9 10">
        <text>a CDP-1,2-diacyl-sn-glycerol + sn-glycerol 3-phosphate = a 1,2-diacyl-sn-glycero-3-phospho-(1'-sn-glycero-3'-phosphate) + CMP + H(+)</text>
        <dbReference type="Rhea" id="RHEA:12593"/>
        <dbReference type="ChEBI" id="CHEBI:15378"/>
        <dbReference type="ChEBI" id="CHEBI:57597"/>
        <dbReference type="ChEBI" id="CHEBI:58332"/>
        <dbReference type="ChEBI" id="CHEBI:60110"/>
        <dbReference type="ChEBI" id="CHEBI:60377"/>
        <dbReference type="EC" id="2.7.8.5"/>
    </reaction>
</comment>
<evidence type="ECO:0000256" key="5">
    <source>
        <dbReference type="ARBA" id="ARBA00022737"/>
    </source>
</evidence>
<dbReference type="AlphaFoldDB" id="A0AAF0Y090"/>
<keyword evidence="5" id="KW-0677">Repeat</keyword>
<comment type="subcellular location">
    <subcellularLocation>
        <location evidence="10">Mitochondrion</location>
    </subcellularLocation>
</comment>
<gene>
    <name evidence="12" type="primary">pgs1</name>
    <name evidence="12" type="ORF">LOC62_01G000364</name>
</gene>
<keyword evidence="3 10" id="KW-0444">Lipid biosynthesis</keyword>